<keyword evidence="1" id="KW-1133">Transmembrane helix</keyword>
<accession>A0ABS9WYC6</accession>
<proteinExistence type="predicted"/>
<evidence type="ECO:0000256" key="1">
    <source>
        <dbReference type="SAM" id="Phobius"/>
    </source>
</evidence>
<keyword evidence="3" id="KW-1185">Reference proteome</keyword>
<protein>
    <submittedName>
        <fullName evidence="2">Uncharacterized protein</fullName>
    </submittedName>
</protein>
<reference evidence="2" key="1">
    <citation type="submission" date="2022-01" db="EMBL/GenBank/DDBJ databases">
        <title>Colwellia maritima, isolated from seawater.</title>
        <authorList>
            <person name="Kristyanto S."/>
            <person name="Jung J."/>
            <person name="Jeon C.O."/>
        </authorList>
    </citation>
    <scope>NUCLEOTIDE SEQUENCE</scope>
    <source>
        <strain evidence="2">MSW7</strain>
    </source>
</reference>
<name>A0ABS9WYC6_9GAMM</name>
<feature type="transmembrane region" description="Helical" evidence="1">
    <location>
        <begin position="24"/>
        <end position="50"/>
    </location>
</feature>
<evidence type="ECO:0000313" key="2">
    <source>
        <dbReference type="EMBL" id="MCI2282931.1"/>
    </source>
</evidence>
<keyword evidence="1" id="KW-0812">Transmembrane</keyword>
<dbReference type="RefSeq" id="WP_242284016.1">
    <property type="nucleotide sequence ID" value="NZ_JAKKSL010000001.1"/>
</dbReference>
<dbReference type="EMBL" id="JAKKSL010000001">
    <property type="protein sequence ID" value="MCI2282931.1"/>
    <property type="molecule type" value="Genomic_DNA"/>
</dbReference>
<gene>
    <name evidence="2" type="ORF">L3081_05420</name>
</gene>
<feature type="transmembrane region" description="Helical" evidence="1">
    <location>
        <begin position="89"/>
        <end position="108"/>
    </location>
</feature>
<comment type="caution">
    <text evidence="2">The sequence shown here is derived from an EMBL/GenBank/DDBJ whole genome shotgun (WGS) entry which is preliminary data.</text>
</comment>
<evidence type="ECO:0000313" key="3">
    <source>
        <dbReference type="Proteomes" id="UP001139646"/>
    </source>
</evidence>
<keyword evidence="1" id="KW-0472">Membrane</keyword>
<dbReference type="Proteomes" id="UP001139646">
    <property type="component" value="Unassembled WGS sequence"/>
</dbReference>
<sequence>MYLYLGYLSVQLYALMTKLLESSIPFSAIIFSTIVVLIWSFIPVIGYWLAKVFKANGKAGNLTLYAFGLCVGLIENSLFYFDFLTQKQMSWGILIAFALFFICGYISINNTKHQDGDIKSS</sequence>
<organism evidence="2 3">
    <name type="scientific">Colwellia maritima</name>
    <dbReference type="NCBI Taxonomy" id="2912588"/>
    <lineage>
        <taxon>Bacteria</taxon>
        <taxon>Pseudomonadati</taxon>
        <taxon>Pseudomonadota</taxon>
        <taxon>Gammaproteobacteria</taxon>
        <taxon>Alteromonadales</taxon>
        <taxon>Colwelliaceae</taxon>
        <taxon>Colwellia</taxon>
    </lineage>
</organism>
<feature type="transmembrane region" description="Helical" evidence="1">
    <location>
        <begin position="62"/>
        <end position="83"/>
    </location>
</feature>